<name>A0A6J7WTT2_9CAUD</name>
<proteinExistence type="predicted"/>
<protein>
    <submittedName>
        <fullName evidence="1">Uncharacterized protein</fullName>
    </submittedName>
</protein>
<dbReference type="EMBL" id="LR798288">
    <property type="protein sequence ID" value="CAB5221170.1"/>
    <property type="molecule type" value="Genomic_DNA"/>
</dbReference>
<gene>
    <name evidence="1" type="ORF">UFOVP247_98</name>
</gene>
<organism evidence="1">
    <name type="scientific">uncultured Caudovirales phage</name>
    <dbReference type="NCBI Taxonomy" id="2100421"/>
    <lineage>
        <taxon>Viruses</taxon>
        <taxon>Duplodnaviria</taxon>
        <taxon>Heunggongvirae</taxon>
        <taxon>Uroviricota</taxon>
        <taxon>Caudoviricetes</taxon>
        <taxon>Peduoviridae</taxon>
        <taxon>Maltschvirus</taxon>
        <taxon>Maltschvirus maltsch</taxon>
    </lineage>
</organism>
<reference evidence="1" key="1">
    <citation type="submission" date="2020-05" db="EMBL/GenBank/DDBJ databases">
        <authorList>
            <person name="Chiriac C."/>
            <person name="Salcher M."/>
            <person name="Ghai R."/>
            <person name="Kavagutti S V."/>
        </authorList>
    </citation>
    <scope>NUCLEOTIDE SEQUENCE</scope>
</reference>
<sequence>MAEVVGPAYVARSMNIAFSISGTLRNESVEISKLGTNFVIGLDGAIYKNSEPSPTSATVMLVGGDDTFINEKNKRAGKFYMTERQKVTLYAILKNVALMSDTAQITSDHPVLQQIAYATYFNYCG</sequence>
<evidence type="ECO:0000313" key="1">
    <source>
        <dbReference type="EMBL" id="CAB5221170.1"/>
    </source>
</evidence>
<accession>A0A6J7WTT2</accession>